<dbReference type="EMBL" id="OMOD01000188">
    <property type="protein sequence ID" value="SPF48959.1"/>
    <property type="molecule type" value="Genomic_DNA"/>
</dbReference>
<dbReference type="AlphaFoldDB" id="A0A2U3LB57"/>
<organism evidence="2 3">
    <name type="scientific">Candidatus Sulfotelmatobacter kueseliae</name>
    <dbReference type="NCBI Taxonomy" id="2042962"/>
    <lineage>
        <taxon>Bacteria</taxon>
        <taxon>Pseudomonadati</taxon>
        <taxon>Acidobacteriota</taxon>
        <taxon>Terriglobia</taxon>
        <taxon>Terriglobales</taxon>
        <taxon>Candidatus Korobacteraceae</taxon>
        <taxon>Candidatus Sulfotelmatobacter</taxon>
    </lineage>
</organism>
<accession>A0A2U3LB57</accession>
<protein>
    <submittedName>
        <fullName evidence="2">Uncharacterized protein</fullName>
    </submittedName>
</protein>
<name>A0A2U3LB57_9BACT</name>
<reference evidence="3" key="1">
    <citation type="submission" date="2018-02" db="EMBL/GenBank/DDBJ databases">
        <authorList>
            <person name="Hausmann B."/>
        </authorList>
    </citation>
    <scope>NUCLEOTIDE SEQUENCE [LARGE SCALE GENOMIC DNA]</scope>
    <source>
        <strain evidence="3">Peat soil MAG SbA1</strain>
    </source>
</reference>
<evidence type="ECO:0000313" key="3">
    <source>
        <dbReference type="Proteomes" id="UP000238701"/>
    </source>
</evidence>
<dbReference type="Proteomes" id="UP000238701">
    <property type="component" value="Unassembled WGS sequence"/>
</dbReference>
<sequence length="158" mass="16825">MGKIKVKTPTLSQRTREGWGTPAFLADTTFGGAPSLSLRFLQGQGGDLDFDEQSEARSPSALPAFQEWERIKVKTPTLSQRTREGWGTPLLANTTLGGAPSLSPRFLQGQGGDSDSHEQSEARSPSAPGFPGMGKIKVKVPTLSQRTREGWGTPAASG</sequence>
<feature type="region of interest" description="Disordered" evidence="1">
    <location>
        <begin position="43"/>
        <end position="158"/>
    </location>
</feature>
<evidence type="ECO:0000256" key="1">
    <source>
        <dbReference type="SAM" id="MobiDB-lite"/>
    </source>
</evidence>
<evidence type="ECO:0000313" key="2">
    <source>
        <dbReference type="EMBL" id="SPF48959.1"/>
    </source>
</evidence>
<gene>
    <name evidence="2" type="ORF">SBA1_90093</name>
</gene>
<proteinExistence type="predicted"/>